<gene>
    <name evidence="1" type="ORF">GLOIN_2v1871504</name>
</gene>
<evidence type="ECO:0000313" key="1">
    <source>
        <dbReference type="EMBL" id="POG77248.1"/>
    </source>
</evidence>
<name>A0A2P4QHZ8_RHIID</name>
<dbReference type="AlphaFoldDB" id="A0A2P4QHZ8"/>
<protein>
    <submittedName>
        <fullName evidence="1">Uncharacterized protein</fullName>
    </submittedName>
</protein>
<dbReference type="VEuPathDB" id="FungiDB:RhiirFUN_023515"/>
<reference evidence="1 2" key="2">
    <citation type="journal article" date="2018" name="New Phytol.">
        <title>High intraspecific genome diversity in the model arbuscular mycorrhizal symbiont Rhizophagus irregularis.</title>
        <authorList>
            <person name="Chen E.C.H."/>
            <person name="Morin E."/>
            <person name="Beaudet D."/>
            <person name="Noel J."/>
            <person name="Yildirir G."/>
            <person name="Ndikumana S."/>
            <person name="Charron P."/>
            <person name="St-Onge C."/>
            <person name="Giorgi J."/>
            <person name="Kruger M."/>
            <person name="Marton T."/>
            <person name="Ropars J."/>
            <person name="Grigoriev I.V."/>
            <person name="Hainaut M."/>
            <person name="Henrissat B."/>
            <person name="Roux C."/>
            <person name="Martin F."/>
            <person name="Corradi N."/>
        </authorList>
    </citation>
    <scope>NUCLEOTIDE SEQUENCE [LARGE SCALE GENOMIC DNA]</scope>
    <source>
        <strain evidence="1 2">DAOM 197198</strain>
    </source>
</reference>
<reference evidence="1 2" key="1">
    <citation type="journal article" date="2013" name="Proc. Natl. Acad. Sci. U.S.A.">
        <title>Genome of an arbuscular mycorrhizal fungus provides insight into the oldest plant symbiosis.</title>
        <authorList>
            <person name="Tisserant E."/>
            <person name="Malbreil M."/>
            <person name="Kuo A."/>
            <person name="Kohler A."/>
            <person name="Symeonidi A."/>
            <person name="Balestrini R."/>
            <person name="Charron P."/>
            <person name="Duensing N."/>
            <person name="Frei Dit Frey N."/>
            <person name="Gianinazzi-Pearson V."/>
            <person name="Gilbert L.B."/>
            <person name="Handa Y."/>
            <person name="Herr J.R."/>
            <person name="Hijri M."/>
            <person name="Koul R."/>
            <person name="Kawaguchi M."/>
            <person name="Krajinski F."/>
            <person name="Lammers P.J."/>
            <person name="Masclaux F.G."/>
            <person name="Murat C."/>
            <person name="Morin E."/>
            <person name="Ndikumana S."/>
            <person name="Pagni M."/>
            <person name="Petitpierre D."/>
            <person name="Requena N."/>
            <person name="Rosikiewicz P."/>
            <person name="Riley R."/>
            <person name="Saito K."/>
            <person name="San Clemente H."/>
            <person name="Shapiro H."/>
            <person name="van Tuinen D."/>
            <person name="Becard G."/>
            <person name="Bonfante P."/>
            <person name="Paszkowski U."/>
            <person name="Shachar-Hill Y.Y."/>
            <person name="Tuskan G.A."/>
            <person name="Young P.W."/>
            <person name="Sanders I.R."/>
            <person name="Henrissat B."/>
            <person name="Rensing S.A."/>
            <person name="Grigoriev I.V."/>
            <person name="Corradi N."/>
            <person name="Roux C."/>
            <person name="Martin F."/>
        </authorList>
    </citation>
    <scope>NUCLEOTIDE SEQUENCE [LARGE SCALE GENOMIC DNA]</scope>
    <source>
        <strain evidence="1 2">DAOM 197198</strain>
    </source>
</reference>
<evidence type="ECO:0000313" key="2">
    <source>
        <dbReference type="Proteomes" id="UP000018888"/>
    </source>
</evidence>
<dbReference type="Proteomes" id="UP000018888">
    <property type="component" value="Unassembled WGS sequence"/>
</dbReference>
<accession>A0A2P4QHZ8</accession>
<organism evidence="1 2">
    <name type="scientific">Rhizophagus irregularis (strain DAOM 181602 / DAOM 197198 / MUCL 43194)</name>
    <name type="common">Arbuscular mycorrhizal fungus</name>
    <name type="synonym">Glomus intraradices</name>
    <dbReference type="NCBI Taxonomy" id="747089"/>
    <lineage>
        <taxon>Eukaryota</taxon>
        <taxon>Fungi</taxon>
        <taxon>Fungi incertae sedis</taxon>
        <taxon>Mucoromycota</taxon>
        <taxon>Glomeromycotina</taxon>
        <taxon>Glomeromycetes</taxon>
        <taxon>Glomerales</taxon>
        <taxon>Glomeraceae</taxon>
        <taxon>Rhizophagus</taxon>
    </lineage>
</organism>
<proteinExistence type="predicted"/>
<keyword evidence="2" id="KW-1185">Reference proteome</keyword>
<dbReference type="EMBL" id="AUPC02000042">
    <property type="protein sequence ID" value="POG77248.1"/>
    <property type="molecule type" value="Genomic_DNA"/>
</dbReference>
<comment type="caution">
    <text evidence="1">The sequence shown here is derived from an EMBL/GenBank/DDBJ whole genome shotgun (WGS) entry which is preliminary data.</text>
</comment>
<sequence length="197" mass="23089">MNLNNQTSLDHSDLPMYQTENNFAPLHINNDQHTSINTAVEMSNTSTTTPTLQNDTFEFYFPLPNDTRIYHVTYQYTELHPLENARRLNNSINLSRIPGHEFPLHNNIHSLIQQQIQQQFQQVQQPVYQQNSIQQNFFDTNIQSTSQVYSDNNDAYNTASNSCNMQTMEYINVFPPDLDVEKEDFIEEFLPEFESEE</sequence>